<keyword evidence="2" id="KW-1185">Reference proteome</keyword>
<protein>
    <submittedName>
        <fullName evidence="1">Uncharacterized protein</fullName>
    </submittedName>
</protein>
<evidence type="ECO:0000313" key="2">
    <source>
        <dbReference type="Proteomes" id="UP001213000"/>
    </source>
</evidence>
<proteinExistence type="predicted"/>
<evidence type="ECO:0000313" key="1">
    <source>
        <dbReference type="EMBL" id="KAJ3569797.1"/>
    </source>
</evidence>
<name>A0AAD5VXN6_9AGAR</name>
<organism evidence="1 2">
    <name type="scientific">Leucocoprinus birnbaumii</name>
    <dbReference type="NCBI Taxonomy" id="56174"/>
    <lineage>
        <taxon>Eukaryota</taxon>
        <taxon>Fungi</taxon>
        <taxon>Dikarya</taxon>
        <taxon>Basidiomycota</taxon>
        <taxon>Agaricomycotina</taxon>
        <taxon>Agaricomycetes</taxon>
        <taxon>Agaricomycetidae</taxon>
        <taxon>Agaricales</taxon>
        <taxon>Agaricineae</taxon>
        <taxon>Agaricaceae</taxon>
        <taxon>Leucocoprinus</taxon>
    </lineage>
</organism>
<dbReference type="AlphaFoldDB" id="A0AAD5VXN6"/>
<accession>A0AAD5VXN6</accession>
<sequence length="337" mass="39868">MPWEWEISIDSQRVVQNMEKDGVVVFLWSNYHFFCENVFRDTCPPTDWMFHAHRFNDSRTGRPICLICIPEPTRLESLTDISYILERCPAVHIWLEDIKYYANRYSVEWLSSRLSKRLSPAPTETNDPDVVLSTFLSRSSITFLTVSWEQMDLEEGEKREMMIKESLRVIEWYDFERLATTSGAEFQQVMERVIAGNAIAGGCQSGRTYSVENAKQEAEDWRVSWLQREIDTLYVALDRTTDGRRMRRRLTRAFEDQRKYIEPLLARVDDESLKDEERDRLEEEIEEEYTLSRREFLRHFMNVQEMGITIGPRLKEFYGVPERVRLFFVSSSSALNG</sequence>
<gene>
    <name evidence="1" type="ORF">NP233_g4819</name>
</gene>
<dbReference type="Proteomes" id="UP001213000">
    <property type="component" value="Unassembled WGS sequence"/>
</dbReference>
<dbReference type="EMBL" id="JANIEX010000270">
    <property type="protein sequence ID" value="KAJ3569797.1"/>
    <property type="molecule type" value="Genomic_DNA"/>
</dbReference>
<reference evidence="1" key="1">
    <citation type="submission" date="2022-07" db="EMBL/GenBank/DDBJ databases">
        <title>Genome Sequence of Leucocoprinus birnbaumii.</title>
        <authorList>
            <person name="Buettner E."/>
        </authorList>
    </citation>
    <scope>NUCLEOTIDE SEQUENCE</scope>
    <source>
        <strain evidence="1">VT141</strain>
    </source>
</reference>
<comment type="caution">
    <text evidence="1">The sequence shown here is derived from an EMBL/GenBank/DDBJ whole genome shotgun (WGS) entry which is preliminary data.</text>
</comment>